<evidence type="ECO:0000256" key="6">
    <source>
        <dbReference type="ARBA" id="ARBA00081811"/>
    </source>
</evidence>
<keyword evidence="4" id="KW-0694">RNA-binding</keyword>
<dbReference type="GO" id="GO:0003730">
    <property type="term" value="F:mRNA 3'-UTR binding"/>
    <property type="evidence" value="ECO:0007669"/>
    <property type="project" value="TreeGrafter"/>
</dbReference>
<dbReference type="Pfam" id="PF12767">
    <property type="entry name" value="SAGA-Tad1"/>
    <property type="match status" value="1"/>
</dbReference>
<dbReference type="SMART" id="SM00025">
    <property type="entry name" value="Pumilio"/>
    <property type="match status" value="8"/>
</dbReference>
<dbReference type="PROSITE" id="PS01095">
    <property type="entry name" value="GH18_1"/>
    <property type="match status" value="1"/>
</dbReference>
<dbReference type="OrthoDB" id="668540at2759"/>
<sequence length="2003" mass="219516">MQTTTTQSATLTLKTQLADALGAERAPRYWRLLQGVVSGKVGAALFAQETRTILTTKHEQTLHNQLILAILKASTIPHPSSPSRTVHAGFTPSGTYTPPASVPRAFAPSVPIPLASFSPNANSQHDQNSAYRANSSSSAVHQSANANISTTTPTADAKKPRPAPYKKPSRLHTAQALDDLTRSTILAVKDRSKKPEVQPPRRFMHDDMLEIPETLTPEIQARLLTLQTCRQSASLPSLDALRSRMQVIGALNGIDIDIESVIYMEQALATYLKDILSSVHERVRTTANQEPNARYASGFATPTAPNTPAACNTPKTTAGAEYGGNGCVSIPNGAEGFLDSNGSTGRMPGVSCSSGVLVSDDLMLSTEITPILIKRCPGAVDILEMLQSVVDLSSRQLTALSLRASQLSSSIRWDCVVTLSLAENKLASLPASLAPSLTLLRYLNLKANQFKEFPSVLCAFKTLEILGTPRLKNDSTLVKKQDVCVAFVFRFERPVLNAKALPHDSLGNLCATLKVFSIAKNRITYIPPYFGDFVQLEVFKFDGNPLQWPPADIMAAAVDSNLQDLKQFLKTTDLPSSFVPSSPQDPLMFDVGGGTSTPDPLRCVEIVERHLDSHSSNISNNTRNSVATETPSSLKSVLQACLTLYNSATRVHRALLANEQLNGTNEHLVLSQRIEFLAMQMIRGVTMFENAASQSSGNVESSLVHVRRRQAVLDIVDAARSVMEACSGLVGRNHAEETSKPMDMRVARSVLGELYTAQMEIFDAVEKIGESSVAGVSKGEDLDGYAGMNGNSVNGDWRFKNRKEAIRLADLVIETGMLALNAFKYAVETTPSLNGHLAKLEKSHVAFSKHRNRISGASSSDFALFQAFGEDAVHYVQVIADAVVAVKSLPDMNGLKKALKDAGDPTEKGSKWRSDRPQTSSGAYEEGTNARLSSAESNARTHQRLEAFLPLLAPGHPAGCPGDGASVVGDSLNKLGSQLHNFLLLHVRQRTRHKGSHLTMDHVTDSTLYPQTHPQPHHKPPMQQPRATGQAPVPQGQLAAFLRSRLEWDPSDAAGPGSIARSTSAPPTQMMNMAQSGASNIAENFDQDGDQWTDAEYAAYYYSQSRLDPRIPPPVYSPGQSWLWSPPGSSSKNQHNMMPAPLEKFNSFGAASSNVEDYGDYESNNRSGGGSVYDGIGPSHHEPSRRYDQTAVHNHRHSSGPTNDLFSESMHMSNQIGALNLSEGRTHSGSTWGGPNSSARPSSVIDALDARRRAQQMPGHEDFITRTPSPGFALRNQNNGNSPQSSLEERLLAQHQQQQQQHMNNQQQRGGKILFEDEPLPNDVHVSRVAAILNDARDEMGVQGNYRGDGHRSMAGNSLPARSASTPPVQLSYAHYQQTIQGLNDNYGSSNSGLRASTGGQASHDLMMQMRGMNLTEDEYGGFGVRPHSSVGMRSPGSGQSGDRVHAQQPNYERGSSGFSATGARYGGAGGNFSPKPVKPGMDEYAFQQKDLWDSGINAPLRPHSAGYNLEHFAQQAEMVKRNTQYGGSALGGGQRRMLDNRQQQEYMQREPQHIQHAKKMFLGQNQHQQPLISSAQQHQMLLRDQAMRREMLGPGMGGGMGMHGQSGKRSPAEYGSDAGQPIRSPLLEEFRNNKNRKFELRDIVNHIVEFSGDQHGSRFIQQKLETCSADEKQLVFDEILPCALQLMTDVFGNYVIQKFFEYGNQAQKQLLAAQMEGHVLALSLQMYGCRVVQKALEHVLPNQQASLILELDGNVLKCVKDQNGNHVIQKALERIQGEHIQFIIEAFHGQVYALATHPYGCRVIQRIFEHCGDESGPQLTAYAPLIEELHRYTINLIQDQYGNYVIQHVLERGKPGDKALITSKVRGQVLQMSKHKFASNVVEKCVAFGSKQDRQMLIEEVIAVRQDGTSALVAMMKDQFANYVVQKMLDVVDGDQKEILIMKIKPHLQSLKKYTYGKHLITKVERMLQMSGQSAGLGYGMGVDGNNMYTGNHQHMYQEEWL</sequence>
<dbReference type="InterPro" id="IPR001313">
    <property type="entry name" value="Pumilio_RNA-bd_rpt"/>
</dbReference>
<feature type="compositionally biased region" description="Polar residues" evidence="8">
    <location>
        <begin position="930"/>
        <end position="939"/>
    </location>
</feature>
<gene>
    <name evidence="10" type="ORF">CcCBS67573_g08276</name>
</gene>
<dbReference type="PANTHER" id="PTHR12537">
    <property type="entry name" value="RNA BINDING PROTEIN PUMILIO-RELATED"/>
    <property type="match status" value="1"/>
</dbReference>
<comment type="similarity">
    <text evidence="5">Belongs to the PUF3 family.</text>
</comment>
<dbReference type="Gene3D" id="1.25.10.10">
    <property type="entry name" value="Leucine-rich Repeat Variant"/>
    <property type="match status" value="1"/>
</dbReference>
<evidence type="ECO:0000313" key="10">
    <source>
        <dbReference type="EMBL" id="TPX64942.1"/>
    </source>
</evidence>
<dbReference type="InterPro" id="IPR016024">
    <property type="entry name" value="ARM-type_fold"/>
</dbReference>
<dbReference type="InterPro" id="IPR033133">
    <property type="entry name" value="PUM-HD"/>
</dbReference>
<keyword evidence="11" id="KW-1185">Reference proteome</keyword>
<name>A0A507EM96_9FUNG</name>
<evidence type="ECO:0000256" key="7">
    <source>
        <dbReference type="PROSITE-ProRule" id="PRU00317"/>
    </source>
</evidence>
<feature type="repeat" description="Pumilio" evidence="7">
    <location>
        <begin position="1904"/>
        <end position="1943"/>
    </location>
</feature>
<feature type="repeat" description="Pumilio" evidence="7">
    <location>
        <begin position="1715"/>
        <end position="1751"/>
    </location>
</feature>
<keyword evidence="2" id="KW-0963">Cytoplasm</keyword>
<accession>A0A507EM96</accession>
<dbReference type="PROSITE" id="PS50303">
    <property type="entry name" value="PUM_HD"/>
    <property type="match status" value="1"/>
</dbReference>
<feature type="compositionally biased region" description="Low complexity" evidence="8">
    <location>
        <begin position="1294"/>
        <end position="1308"/>
    </location>
</feature>
<feature type="region of interest" description="Disordered" evidence="8">
    <location>
        <begin position="1006"/>
        <end position="1034"/>
    </location>
</feature>
<evidence type="ECO:0000256" key="1">
    <source>
        <dbReference type="ARBA" id="ARBA00004496"/>
    </source>
</evidence>
<feature type="compositionally biased region" description="Polar residues" evidence="8">
    <location>
        <begin position="1275"/>
        <end position="1286"/>
    </location>
</feature>
<feature type="repeat" description="Pumilio" evidence="7">
    <location>
        <begin position="1787"/>
        <end position="1822"/>
    </location>
</feature>
<feature type="region of interest" description="Disordered" evidence="8">
    <location>
        <begin position="1049"/>
        <end position="1068"/>
    </location>
</feature>
<dbReference type="CDD" id="cd22933">
    <property type="entry name" value="HFD_HFI1"/>
    <property type="match status" value="1"/>
</dbReference>
<evidence type="ECO:0000256" key="5">
    <source>
        <dbReference type="ARBA" id="ARBA00060736"/>
    </source>
</evidence>
<evidence type="ECO:0000256" key="4">
    <source>
        <dbReference type="ARBA" id="ARBA00022884"/>
    </source>
</evidence>
<reference evidence="10 11" key="1">
    <citation type="journal article" date="2019" name="Sci. Rep.">
        <title>Comparative genomics of chytrid fungi reveal insights into the obligate biotrophic and pathogenic lifestyle of Synchytrium endobioticum.</title>
        <authorList>
            <person name="van de Vossenberg B.T.L.H."/>
            <person name="Warris S."/>
            <person name="Nguyen H.D.T."/>
            <person name="van Gent-Pelzer M.P.E."/>
            <person name="Joly D.L."/>
            <person name="van de Geest H.C."/>
            <person name="Bonants P.J.M."/>
            <person name="Smith D.S."/>
            <person name="Levesque C.A."/>
            <person name="van der Lee T.A.J."/>
        </authorList>
    </citation>
    <scope>NUCLEOTIDE SEQUENCE [LARGE SCALE GENOMIC DNA]</scope>
    <source>
        <strain evidence="10 11">CBS 675.73</strain>
    </source>
</reference>
<dbReference type="GO" id="GO:0070461">
    <property type="term" value="C:SAGA-type complex"/>
    <property type="evidence" value="ECO:0007669"/>
    <property type="project" value="InterPro"/>
</dbReference>
<proteinExistence type="inferred from homology"/>
<evidence type="ECO:0000256" key="3">
    <source>
        <dbReference type="ARBA" id="ARBA00022737"/>
    </source>
</evidence>
<dbReference type="EMBL" id="QEAP01000519">
    <property type="protein sequence ID" value="TPX64942.1"/>
    <property type="molecule type" value="Genomic_DNA"/>
</dbReference>
<feature type="compositionally biased region" description="Low complexity" evidence="8">
    <location>
        <begin position="128"/>
        <end position="139"/>
    </location>
</feature>
<organism evidence="10 11">
    <name type="scientific">Chytriomyces confervae</name>
    <dbReference type="NCBI Taxonomy" id="246404"/>
    <lineage>
        <taxon>Eukaryota</taxon>
        <taxon>Fungi</taxon>
        <taxon>Fungi incertae sedis</taxon>
        <taxon>Chytridiomycota</taxon>
        <taxon>Chytridiomycota incertae sedis</taxon>
        <taxon>Chytridiomycetes</taxon>
        <taxon>Chytridiales</taxon>
        <taxon>Chytriomycetaceae</taxon>
        <taxon>Chytriomyces</taxon>
    </lineage>
</organism>
<dbReference type="InterPro" id="IPR011989">
    <property type="entry name" value="ARM-like"/>
</dbReference>
<dbReference type="InterPro" id="IPR001579">
    <property type="entry name" value="Glyco_hydro_18_chit_AS"/>
</dbReference>
<protein>
    <recommendedName>
        <fullName evidence="6">Pumilio homology domain family member 3</fullName>
    </recommendedName>
</protein>
<feature type="region of interest" description="Disordered" evidence="8">
    <location>
        <begin position="117"/>
        <end position="176"/>
    </location>
</feature>
<feature type="region of interest" description="Disordered" evidence="8">
    <location>
        <begin position="1159"/>
        <end position="1203"/>
    </location>
</feature>
<dbReference type="InterPro" id="IPR032675">
    <property type="entry name" value="LRR_dom_sf"/>
</dbReference>
<feature type="compositionally biased region" description="Basic and acidic residues" evidence="8">
    <location>
        <begin position="1179"/>
        <end position="1188"/>
    </location>
</feature>
<feature type="region of interest" description="Disordered" evidence="8">
    <location>
        <begin position="1418"/>
        <end position="1474"/>
    </location>
</feature>
<dbReference type="Gene3D" id="3.80.10.10">
    <property type="entry name" value="Ribonuclease Inhibitor"/>
    <property type="match status" value="1"/>
</dbReference>
<dbReference type="PANTHER" id="PTHR12537:SF12">
    <property type="entry name" value="MATERNAL PROTEIN PUMILIO"/>
    <property type="match status" value="1"/>
</dbReference>
<dbReference type="GO" id="GO:0000288">
    <property type="term" value="P:nuclear-transcribed mRNA catabolic process, deadenylation-dependent decay"/>
    <property type="evidence" value="ECO:0007669"/>
    <property type="project" value="TreeGrafter"/>
</dbReference>
<feature type="region of interest" description="Disordered" evidence="8">
    <location>
        <begin position="897"/>
        <end position="939"/>
    </location>
</feature>
<feature type="repeat" description="Pumilio" evidence="7">
    <location>
        <begin position="1865"/>
        <end position="1900"/>
    </location>
</feature>
<dbReference type="InterPro" id="IPR033712">
    <property type="entry name" value="Pumilio_RNA-bd"/>
</dbReference>
<dbReference type="GO" id="GO:0004553">
    <property type="term" value="F:hydrolase activity, hydrolyzing O-glycosyl compounds"/>
    <property type="evidence" value="ECO:0007669"/>
    <property type="project" value="InterPro"/>
</dbReference>
<feature type="compositionally biased region" description="Basic and acidic residues" evidence="8">
    <location>
        <begin position="898"/>
        <end position="916"/>
    </location>
</feature>
<feature type="domain" description="PUM-HD" evidence="9">
    <location>
        <begin position="1623"/>
        <end position="1969"/>
    </location>
</feature>
<comment type="subcellular location">
    <subcellularLocation>
        <location evidence="1">Cytoplasm</location>
    </subcellularLocation>
</comment>
<feature type="repeat" description="Pumilio" evidence="7">
    <location>
        <begin position="1829"/>
        <end position="1864"/>
    </location>
</feature>
<feature type="repeat" description="Pumilio" evidence="7">
    <location>
        <begin position="1643"/>
        <end position="1678"/>
    </location>
</feature>
<feature type="region of interest" description="Disordered" evidence="8">
    <location>
        <begin position="1601"/>
        <end position="1622"/>
    </location>
</feature>
<dbReference type="GO" id="GO:0005737">
    <property type="term" value="C:cytoplasm"/>
    <property type="evidence" value="ECO:0007669"/>
    <property type="project" value="UniProtKB-SubCell"/>
</dbReference>
<dbReference type="Pfam" id="PF00806">
    <property type="entry name" value="PUF"/>
    <property type="match status" value="8"/>
</dbReference>
<evidence type="ECO:0000256" key="2">
    <source>
        <dbReference type="ARBA" id="ARBA00022490"/>
    </source>
</evidence>
<feature type="region of interest" description="Disordered" evidence="8">
    <location>
        <begin position="1348"/>
        <end position="1368"/>
    </location>
</feature>
<keyword evidence="3" id="KW-0677">Repeat</keyword>
<feature type="compositionally biased region" description="Polar residues" evidence="8">
    <location>
        <begin position="140"/>
        <end position="154"/>
    </location>
</feature>
<dbReference type="Proteomes" id="UP000320333">
    <property type="component" value="Unassembled WGS sequence"/>
</dbReference>
<dbReference type="SUPFAM" id="SSF52058">
    <property type="entry name" value="L domain-like"/>
    <property type="match status" value="1"/>
</dbReference>
<evidence type="ECO:0000259" key="9">
    <source>
        <dbReference type="PROSITE" id="PS50303"/>
    </source>
</evidence>
<dbReference type="PROSITE" id="PS50302">
    <property type="entry name" value="PUM"/>
    <property type="match status" value="7"/>
</dbReference>
<feature type="region of interest" description="Disordered" evidence="8">
    <location>
        <begin position="1271"/>
        <end position="1309"/>
    </location>
</feature>
<dbReference type="CDD" id="cd07920">
    <property type="entry name" value="Pumilio"/>
    <property type="match status" value="1"/>
</dbReference>
<dbReference type="GO" id="GO:0005975">
    <property type="term" value="P:carbohydrate metabolic process"/>
    <property type="evidence" value="ECO:0007669"/>
    <property type="project" value="InterPro"/>
</dbReference>
<feature type="repeat" description="Pumilio" evidence="7">
    <location>
        <begin position="1679"/>
        <end position="1714"/>
    </location>
</feature>
<evidence type="ECO:0000313" key="11">
    <source>
        <dbReference type="Proteomes" id="UP000320333"/>
    </source>
</evidence>
<feature type="compositionally biased region" description="Polar residues" evidence="8">
    <location>
        <begin position="117"/>
        <end position="127"/>
    </location>
</feature>
<evidence type="ECO:0000256" key="8">
    <source>
        <dbReference type="SAM" id="MobiDB-lite"/>
    </source>
</evidence>
<dbReference type="InterPro" id="IPR024738">
    <property type="entry name" value="Hfi1/Tada1"/>
</dbReference>
<dbReference type="FunFam" id="1.25.10.10:FF:000004">
    <property type="entry name" value="Pumilio homolog 1 isoform 2"/>
    <property type="match status" value="1"/>
</dbReference>
<dbReference type="SUPFAM" id="SSF48371">
    <property type="entry name" value="ARM repeat"/>
    <property type="match status" value="1"/>
</dbReference>
<comment type="caution">
    <text evidence="10">The sequence shown here is derived from an EMBL/GenBank/DDBJ whole genome shotgun (WGS) entry which is preliminary data.</text>
</comment>
<dbReference type="STRING" id="246404.A0A507EM96"/>